<dbReference type="AlphaFoldDB" id="A0A8I0DUY8"/>
<dbReference type="Gene3D" id="1.10.10.10">
    <property type="entry name" value="Winged helix-like DNA-binding domain superfamily/Winged helix DNA-binding domain"/>
    <property type="match status" value="1"/>
</dbReference>
<dbReference type="InterPro" id="IPR020899">
    <property type="entry name" value="Arg_repress_C"/>
</dbReference>
<evidence type="ECO:0000259" key="10">
    <source>
        <dbReference type="Pfam" id="PF02863"/>
    </source>
</evidence>
<keyword evidence="4 7" id="KW-0805">Transcription regulation</keyword>
<keyword evidence="5 7" id="KW-0238">DNA-binding</keyword>
<proteinExistence type="inferred from homology"/>
<dbReference type="GO" id="GO:0006526">
    <property type="term" value="P:L-arginine biosynthetic process"/>
    <property type="evidence" value="ECO:0007669"/>
    <property type="project" value="UniProtKB-UniPathway"/>
</dbReference>
<comment type="similarity">
    <text evidence="2 7">Belongs to the ArgR family.</text>
</comment>
<dbReference type="InterPro" id="IPR001669">
    <property type="entry name" value="Arg_repress"/>
</dbReference>
<dbReference type="EMBL" id="JACOOX010000006">
    <property type="protein sequence ID" value="MBC5663580.1"/>
    <property type="molecule type" value="Genomic_DNA"/>
</dbReference>
<reference evidence="11 12" key="1">
    <citation type="submission" date="2020-08" db="EMBL/GenBank/DDBJ databases">
        <title>Genome public.</title>
        <authorList>
            <person name="Liu C."/>
            <person name="Sun Q."/>
        </authorList>
    </citation>
    <scope>NUCLEOTIDE SEQUENCE [LARGE SCALE GENOMIC DNA]</scope>
    <source>
        <strain evidence="11 12">NSJ-10</strain>
    </source>
</reference>
<dbReference type="PANTHER" id="PTHR34471:SF1">
    <property type="entry name" value="ARGININE REPRESSOR"/>
    <property type="match status" value="1"/>
</dbReference>
<evidence type="ECO:0000256" key="6">
    <source>
        <dbReference type="ARBA" id="ARBA00023163"/>
    </source>
</evidence>
<dbReference type="InterPro" id="IPR036388">
    <property type="entry name" value="WH-like_DNA-bd_sf"/>
</dbReference>
<keyword evidence="3 7" id="KW-0963">Cytoplasm</keyword>
<dbReference type="Pfam" id="PF01316">
    <property type="entry name" value="Arg_repressor"/>
    <property type="match status" value="1"/>
</dbReference>
<dbReference type="GO" id="GO:0003700">
    <property type="term" value="F:DNA-binding transcription factor activity"/>
    <property type="evidence" value="ECO:0007669"/>
    <property type="project" value="UniProtKB-UniRule"/>
</dbReference>
<dbReference type="PANTHER" id="PTHR34471">
    <property type="entry name" value="ARGININE REPRESSOR"/>
    <property type="match status" value="1"/>
</dbReference>
<organism evidence="11 12">
    <name type="scientific">Coprococcus hominis</name>
    <name type="common">ex Liu et al. 2022</name>
    <dbReference type="NCBI Taxonomy" id="2763039"/>
    <lineage>
        <taxon>Bacteria</taxon>
        <taxon>Bacillati</taxon>
        <taxon>Bacillota</taxon>
        <taxon>Clostridia</taxon>
        <taxon>Lachnospirales</taxon>
        <taxon>Lachnospiraceae</taxon>
        <taxon>Coprococcus</taxon>
    </lineage>
</organism>
<dbReference type="Pfam" id="PF02863">
    <property type="entry name" value="Arg_repressor_C"/>
    <property type="match status" value="1"/>
</dbReference>
<dbReference type="SUPFAM" id="SSF46785">
    <property type="entry name" value="Winged helix' DNA-binding domain"/>
    <property type="match status" value="1"/>
</dbReference>
<comment type="function">
    <text evidence="7">Regulates arginine biosynthesis genes.</text>
</comment>
<dbReference type="Gene3D" id="3.30.1360.40">
    <property type="match status" value="1"/>
</dbReference>
<evidence type="ECO:0000256" key="3">
    <source>
        <dbReference type="ARBA" id="ARBA00022490"/>
    </source>
</evidence>
<dbReference type="GO" id="GO:0003677">
    <property type="term" value="F:DNA binding"/>
    <property type="evidence" value="ECO:0007669"/>
    <property type="project" value="UniProtKB-KW"/>
</dbReference>
<evidence type="ECO:0000256" key="8">
    <source>
        <dbReference type="NCBIfam" id="TIGR01529"/>
    </source>
</evidence>
<protein>
    <recommendedName>
        <fullName evidence="7 8">Arginine repressor</fullName>
    </recommendedName>
</protein>
<keyword evidence="7" id="KW-0055">Arginine biosynthesis</keyword>
<evidence type="ECO:0000313" key="11">
    <source>
        <dbReference type="EMBL" id="MBC5663580.1"/>
    </source>
</evidence>
<dbReference type="InterPro" id="IPR020900">
    <property type="entry name" value="Arg_repress_DNA-bd"/>
</dbReference>
<dbReference type="RefSeq" id="WP_021944752.1">
    <property type="nucleotide sequence ID" value="NZ_JACOOX010000006.1"/>
</dbReference>
<comment type="subcellular location">
    <subcellularLocation>
        <location evidence="1 7">Cytoplasm</location>
    </subcellularLocation>
</comment>
<dbReference type="GO" id="GO:0051259">
    <property type="term" value="P:protein complex oligomerization"/>
    <property type="evidence" value="ECO:0007669"/>
    <property type="project" value="InterPro"/>
</dbReference>
<dbReference type="InterPro" id="IPR036251">
    <property type="entry name" value="Arg_repress_C_sf"/>
</dbReference>
<dbReference type="Proteomes" id="UP000615234">
    <property type="component" value="Unassembled WGS sequence"/>
</dbReference>
<comment type="pathway">
    <text evidence="7">Amino-acid biosynthesis; L-arginine biosynthesis [regulation].</text>
</comment>
<dbReference type="NCBIfam" id="TIGR01529">
    <property type="entry name" value="argR_whole"/>
    <property type="match status" value="1"/>
</dbReference>
<evidence type="ECO:0000256" key="7">
    <source>
        <dbReference type="HAMAP-Rule" id="MF_00173"/>
    </source>
</evidence>
<feature type="domain" description="Arginine repressor DNA-binding" evidence="9">
    <location>
        <begin position="2"/>
        <end position="67"/>
    </location>
</feature>
<dbReference type="GO" id="GO:0005737">
    <property type="term" value="C:cytoplasm"/>
    <property type="evidence" value="ECO:0007669"/>
    <property type="project" value="UniProtKB-SubCell"/>
</dbReference>
<sequence>MKYQRQAKILELVEKYDIETQDDLLEKLKEEGFQATQATVSRDIREMNLTKVSVPGARQKYAVEKNNRYETLDSYKKVLSTGIISVDAAENLIVIKTISGVAMAVAAALDHMAIDGLMGCIAGDDTIFLAVKDKNLTMSIKAQIEKM</sequence>
<dbReference type="GO" id="GO:1900079">
    <property type="term" value="P:regulation of arginine biosynthetic process"/>
    <property type="evidence" value="ECO:0007669"/>
    <property type="project" value="UniProtKB-UniRule"/>
</dbReference>
<comment type="caution">
    <text evidence="11">The sequence shown here is derived from an EMBL/GenBank/DDBJ whole genome shotgun (WGS) entry which is preliminary data.</text>
</comment>
<name>A0A8I0DUY8_9FIRM</name>
<dbReference type="PRINTS" id="PR01467">
    <property type="entry name" value="ARGREPRESSOR"/>
</dbReference>
<dbReference type="SUPFAM" id="SSF55252">
    <property type="entry name" value="C-terminal domain of arginine repressor"/>
    <property type="match status" value="1"/>
</dbReference>
<keyword evidence="6 7" id="KW-0804">Transcription</keyword>
<evidence type="ECO:0000256" key="2">
    <source>
        <dbReference type="ARBA" id="ARBA00008316"/>
    </source>
</evidence>
<gene>
    <name evidence="7 11" type="primary">argR</name>
    <name evidence="11" type="ORF">H8S09_11985</name>
</gene>
<dbReference type="InterPro" id="IPR036390">
    <property type="entry name" value="WH_DNA-bd_sf"/>
</dbReference>
<evidence type="ECO:0000313" key="12">
    <source>
        <dbReference type="Proteomes" id="UP000615234"/>
    </source>
</evidence>
<keyword evidence="7" id="KW-0028">Amino-acid biosynthesis</keyword>
<dbReference type="HAMAP" id="MF_00173">
    <property type="entry name" value="Arg_repressor"/>
    <property type="match status" value="1"/>
</dbReference>
<evidence type="ECO:0000256" key="4">
    <source>
        <dbReference type="ARBA" id="ARBA00023015"/>
    </source>
</evidence>
<feature type="domain" description="Arginine repressor C-terminal" evidence="10">
    <location>
        <begin position="80"/>
        <end position="145"/>
    </location>
</feature>
<evidence type="ECO:0000256" key="5">
    <source>
        <dbReference type="ARBA" id="ARBA00023125"/>
    </source>
</evidence>
<accession>A0A8I0DUY8</accession>
<keyword evidence="7" id="KW-0678">Repressor</keyword>
<evidence type="ECO:0000259" key="9">
    <source>
        <dbReference type="Pfam" id="PF01316"/>
    </source>
</evidence>
<dbReference type="GO" id="GO:0034618">
    <property type="term" value="F:arginine binding"/>
    <property type="evidence" value="ECO:0007669"/>
    <property type="project" value="InterPro"/>
</dbReference>
<dbReference type="UniPathway" id="UPA00068"/>
<evidence type="ECO:0000256" key="1">
    <source>
        <dbReference type="ARBA" id="ARBA00004496"/>
    </source>
</evidence>
<keyword evidence="12" id="KW-1185">Reference proteome</keyword>